<dbReference type="RefSeq" id="WP_310055477.1">
    <property type="nucleotide sequence ID" value="NZ_JAVDVW010000002.1"/>
</dbReference>
<accession>A0ABU1VSU3</accession>
<sequence>MTRSAVLVALLLAAGRAHADDGFSYAVGVDYSSGDYDSDTTTKILSVPFSGKYTTGDWIFRASLPWVRVDGDANVVPGLGSVDNTNPKGRGRGNGNGNGGGGGGGQPIAPTTGITSGIGDLRLAATYALPLQGAWGVDLTGNVKIATADEDKGLGTGANDFGAAIDVYRSVGAATTLFGGVGYTYLGDSDFIEVDSVLNGNIGVSHKLGDNSIGAVYDYREPTSSDADDRSEVTGFYTFATSSTSKMQVYALMGLSAGSPDWGGGLSFSAGF</sequence>
<feature type="compositionally biased region" description="Gly residues" evidence="1">
    <location>
        <begin position="92"/>
        <end position="106"/>
    </location>
</feature>
<feature type="chain" id="PRO_5046982773" description="Transporter" evidence="2">
    <location>
        <begin position="20"/>
        <end position="272"/>
    </location>
</feature>
<reference evidence="3 4" key="1">
    <citation type="submission" date="2023-07" db="EMBL/GenBank/DDBJ databases">
        <title>Sorghum-associated microbial communities from plants grown in Nebraska, USA.</title>
        <authorList>
            <person name="Schachtman D."/>
        </authorList>
    </citation>
    <scope>NUCLEOTIDE SEQUENCE [LARGE SCALE GENOMIC DNA]</scope>
    <source>
        <strain evidence="3 4">BE187</strain>
    </source>
</reference>
<protein>
    <recommendedName>
        <fullName evidence="5">Transporter</fullName>
    </recommendedName>
</protein>
<name>A0ABU1VSU3_9GAMM</name>
<feature type="region of interest" description="Disordered" evidence="1">
    <location>
        <begin position="77"/>
        <end position="108"/>
    </location>
</feature>
<proteinExistence type="predicted"/>
<gene>
    <name evidence="3" type="ORF">J2X04_002942</name>
</gene>
<evidence type="ECO:0000313" key="3">
    <source>
        <dbReference type="EMBL" id="MDR7100561.1"/>
    </source>
</evidence>
<feature type="signal peptide" evidence="2">
    <location>
        <begin position="1"/>
        <end position="19"/>
    </location>
</feature>
<comment type="caution">
    <text evidence="3">The sequence shown here is derived from an EMBL/GenBank/DDBJ whole genome shotgun (WGS) entry which is preliminary data.</text>
</comment>
<evidence type="ECO:0008006" key="5">
    <source>
        <dbReference type="Google" id="ProtNLM"/>
    </source>
</evidence>
<evidence type="ECO:0000313" key="4">
    <source>
        <dbReference type="Proteomes" id="UP001267878"/>
    </source>
</evidence>
<evidence type="ECO:0000256" key="2">
    <source>
        <dbReference type="SAM" id="SignalP"/>
    </source>
</evidence>
<evidence type="ECO:0000256" key="1">
    <source>
        <dbReference type="SAM" id="MobiDB-lite"/>
    </source>
</evidence>
<dbReference type="Proteomes" id="UP001267878">
    <property type="component" value="Unassembled WGS sequence"/>
</dbReference>
<keyword evidence="4" id="KW-1185">Reference proteome</keyword>
<keyword evidence="2" id="KW-0732">Signal</keyword>
<organism evidence="3 4">
    <name type="scientific">Agrilutibacter niabensis</name>
    <dbReference type="NCBI Taxonomy" id="380628"/>
    <lineage>
        <taxon>Bacteria</taxon>
        <taxon>Pseudomonadati</taxon>
        <taxon>Pseudomonadota</taxon>
        <taxon>Gammaproteobacteria</taxon>
        <taxon>Lysobacterales</taxon>
        <taxon>Lysobacteraceae</taxon>
        <taxon>Agrilutibacter</taxon>
    </lineage>
</organism>
<dbReference type="EMBL" id="JAVDVW010000002">
    <property type="protein sequence ID" value="MDR7100561.1"/>
    <property type="molecule type" value="Genomic_DNA"/>
</dbReference>